<sequence>MVQTVPPGLGFIGQSGPGKRGYGRAHRAVVARLGLLTEEQEQWVKTHRGLLFERPEFQPKRPPAKRLFGLSAFLYRVVMHPMFDHIIMTMILLNIAVLLSDHNDPSKKFIEVTDGLNLFFTLVFASEMIAKLIALGPVTYLRDTWNRFDGFIVVLGAISQIIGVAMSSSTGNPTAVRILRIFRAMRALRAIKAAKGVRMLVRTFLLSIPSLYNVGTLLILSYFIFAVLGNNLLGGCERTGAIDDRSNFEWFGTSFLLLFRATCGENWNAIMHEYMDSCSSISAPFFAVHTLLSGFIMLNLFIAIILDNFDEAKFAEMGSLDPVLVDLFNNVWREHDPFATETAPTSAVTSILKSLPAPLGLKDAYGHVPSKRVVQNVMRELQIPDHGGVVHYFEVLEVLAFRVCGTKLPKKADLSEKQRSRAKFPSMASLAKSSGEVNVVHAAMVIQAHWRGLKHRRAAKVKRSLVNPDMLHQKSMNYDTNKKPPTRSGSTSLPSSPLSSMMRSISLPVDDPREDAI</sequence>
<evidence type="ECO:0000256" key="10">
    <source>
        <dbReference type="ARBA" id="ARBA00023065"/>
    </source>
</evidence>
<feature type="domain" description="Ion transport" evidence="16">
    <location>
        <begin position="80"/>
        <end position="313"/>
    </location>
</feature>
<dbReference type="Proteomes" id="UP000660262">
    <property type="component" value="Unassembled WGS sequence"/>
</dbReference>
<keyword evidence="10" id="KW-0406">Ion transport</keyword>
<feature type="region of interest" description="Disordered" evidence="14">
    <location>
        <begin position="469"/>
        <end position="517"/>
    </location>
</feature>
<keyword evidence="18" id="KW-1185">Reference proteome</keyword>
<feature type="transmembrane region" description="Helical" evidence="15">
    <location>
        <begin position="152"/>
        <end position="179"/>
    </location>
</feature>
<dbReference type="Gene3D" id="1.20.120.350">
    <property type="entry name" value="Voltage-gated potassium channels. Chain C"/>
    <property type="match status" value="1"/>
</dbReference>
<keyword evidence="3" id="KW-0109">Calcium transport</keyword>
<dbReference type="FunFam" id="1.20.120.350:FF:000009">
    <property type="entry name" value="Voltage-dependent T-type calcium channel subunit alpha"/>
    <property type="match status" value="1"/>
</dbReference>
<evidence type="ECO:0000256" key="9">
    <source>
        <dbReference type="ARBA" id="ARBA00022989"/>
    </source>
</evidence>
<dbReference type="GO" id="GO:0098703">
    <property type="term" value="P:calcium ion import across plasma membrane"/>
    <property type="evidence" value="ECO:0007669"/>
    <property type="project" value="TreeGrafter"/>
</dbReference>
<keyword evidence="9 15" id="KW-1133">Transmembrane helix</keyword>
<organism evidence="17 18">
    <name type="scientific">Pycnococcus provasolii</name>
    <dbReference type="NCBI Taxonomy" id="41880"/>
    <lineage>
        <taxon>Eukaryota</taxon>
        <taxon>Viridiplantae</taxon>
        <taxon>Chlorophyta</taxon>
        <taxon>Pseudoscourfieldiophyceae</taxon>
        <taxon>Pseudoscourfieldiales</taxon>
        <taxon>Pycnococcaceae</taxon>
        <taxon>Pycnococcus</taxon>
    </lineage>
</organism>
<evidence type="ECO:0000259" key="16">
    <source>
        <dbReference type="Pfam" id="PF00520"/>
    </source>
</evidence>
<dbReference type="CDD" id="cd23767">
    <property type="entry name" value="IQCD"/>
    <property type="match status" value="1"/>
</dbReference>
<comment type="subcellular location">
    <subcellularLocation>
        <location evidence="1">Membrane</location>
        <topology evidence="1">Multi-pass membrane protein</topology>
    </subcellularLocation>
</comment>
<dbReference type="InterPro" id="IPR027359">
    <property type="entry name" value="Volt_channel_dom_sf"/>
</dbReference>
<evidence type="ECO:0000256" key="8">
    <source>
        <dbReference type="ARBA" id="ARBA00022882"/>
    </source>
</evidence>
<evidence type="ECO:0000256" key="15">
    <source>
        <dbReference type="SAM" id="Phobius"/>
    </source>
</evidence>
<evidence type="ECO:0000256" key="4">
    <source>
        <dbReference type="ARBA" id="ARBA00022673"/>
    </source>
</evidence>
<keyword evidence="13" id="KW-0407">Ion channel</keyword>
<name>A0A830HD51_9CHLO</name>
<evidence type="ECO:0000256" key="6">
    <source>
        <dbReference type="ARBA" id="ARBA00022737"/>
    </source>
</evidence>
<dbReference type="Pfam" id="PF00520">
    <property type="entry name" value="Ion_trans"/>
    <property type="match status" value="1"/>
</dbReference>
<keyword evidence="6" id="KW-0677">Repeat</keyword>
<dbReference type="PANTHER" id="PTHR45628:SF7">
    <property type="entry name" value="VOLTAGE-DEPENDENT CALCIUM CHANNEL TYPE A SUBUNIT ALPHA-1"/>
    <property type="match status" value="1"/>
</dbReference>
<accession>A0A830HD51</accession>
<keyword evidence="7" id="KW-0106">Calcium</keyword>
<protein>
    <submittedName>
        <fullName evidence="17">Polycystin cation channel</fullName>
    </submittedName>
</protein>
<comment type="caution">
    <text evidence="17">The sequence shown here is derived from an EMBL/GenBank/DDBJ whole genome shotgun (WGS) entry which is preliminary data.</text>
</comment>
<evidence type="ECO:0000313" key="17">
    <source>
        <dbReference type="EMBL" id="GHP04965.1"/>
    </source>
</evidence>
<dbReference type="PROSITE" id="PS50096">
    <property type="entry name" value="IQ"/>
    <property type="match status" value="1"/>
</dbReference>
<gene>
    <name evidence="17" type="ORF">PPROV_000371700</name>
</gene>
<feature type="transmembrane region" description="Helical" evidence="15">
    <location>
        <begin position="73"/>
        <end position="97"/>
    </location>
</feature>
<dbReference type="SUPFAM" id="SSF81324">
    <property type="entry name" value="Voltage-gated potassium channels"/>
    <property type="match status" value="1"/>
</dbReference>
<keyword evidence="5 15" id="KW-0812">Transmembrane</keyword>
<evidence type="ECO:0000256" key="1">
    <source>
        <dbReference type="ARBA" id="ARBA00004141"/>
    </source>
</evidence>
<dbReference type="Gene3D" id="1.10.287.70">
    <property type="match status" value="1"/>
</dbReference>
<evidence type="ECO:0000256" key="14">
    <source>
        <dbReference type="SAM" id="MobiDB-lite"/>
    </source>
</evidence>
<dbReference type="OrthoDB" id="416585at2759"/>
<feature type="transmembrane region" description="Helical" evidence="15">
    <location>
        <begin position="118"/>
        <end position="140"/>
    </location>
</feature>
<dbReference type="GO" id="GO:0008331">
    <property type="term" value="F:high voltage-gated calcium channel activity"/>
    <property type="evidence" value="ECO:0007669"/>
    <property type="project" value="TreeGrafter"/>
</dbReference>
<dbReference type="EMBL" id="BNJQ01000009">
    <property type="protein sequence ID" value="GHP04965.1"/>
    <property type="molecule type" value="Genomic_DNA"/>
</dbReference>
<evidence type="ECO:0000256" key="5">
    <source>
        <dbReference type="ARBA" id="ARBA00022692"/>
    </source>
</evidence>
<keyword evidence="8" id="KW-0851">Voltage-gated channel</keyword>
<feature type="transmembrane region" description="Helical" evidence="15">
    <location>
        <begin position="281"/>
        <end position="306"/>
    </location>
</feature>
<evidence type="ECO:0000256" key="13">
    <source>
        <dbReference type="ARBA" id="ARBA00023303"/>
    </source>
</evidence>
<evidence type="ECO:0000256" key="12">
    <source>
        <dbReference type="ARBA" id="ARBA00023180"/>
    </source>
</evidence>
<keyword evidence="4" id="KW-0107">Calcium channel</keyword>
<keyword evidence="2" id="KW-0813">Transport</keyword>
<evidence type="ECO:0000256" key="11">
    <source>
        <dbReference type="ARBA" id="ARBA00023136"/>
    </source>
</evidence>
<dbReference type="InterPro" id="IPR050599">
    <property type="entry name" value="VDCC_alpha-1_subunit"/>
</dbReference>
<dbReference type="InterPro" id="IPR005821">
    <property type="entry name" value="Ion_trans_dom"/>
</dbReference>
<feature type="transmembrane region" description="Helical" evidence="15">
    <location>
        <begin position="200"/>
        <end position="225"/>
    </location>
</feature>
<evidence type="ECO:0000256" key="2">
    <source>
        <dbReference type="ARBA" id="ARBA00022448"/>
    </source>
</evidence>
<keyword evidence="12" id="KW-0325">Glycoprotein</keyword>
<dbReference type="Gene3D" id="1.10.238.10">
    <property type="entry name" value="EF-hand"/>
    <property type="match status" value="1"/>
</dbReference>
<evidence type="ECO:0000313" key="18">
    <source>
        <dbReference type="Proteomes" id="UP000660262"/>
    </source>
</evidence>
<dbReference type="PANTHER" id="PTHR45628">
    <property type="entry name" value="VOLTAGE-DEPENDENT CALCIUM CHANNEL TYPE A SUBUNIT ALPHA-1"/>
    <property type="match status" value="1"/>
</dbReference>
<reference evidence="17" key="1">
    <citation type="submission" date="2020-10" db="EMBL/GenBank/DDBJ databases">
        <title>Unveiling of a novel bifunctional photoreceptor, Dualchrome1, isolated from a cosmopolitan green alga.</title>
        <authorList>
            <person name="Suzuki S."/>
            <person name="Kawachi M."/>
        </authorList>
    </citation>
    <scope>NUCLEOTIDE SEQUENCE</scope>
    <source>
        <strain evidence="17">NIES 2893</strain>
    </source>
</reference>
<keyword evidence="11 15" id="KW-0472">Membrane</keyword>
<evidence type="ECO:0000256" key="3">
    <source>
        <dbReference type="ARBA" id="ARBA00022568"/>
    </source>
</evidence>
<proteinExistence type="predicted"/>
<dbReference type="AlphaFoldDB" id="A0A830HD51"/>
<feature type="compositionally biased region" description="Low complexity" evidence="14">
    <location>
        <begin position="486"/>
        <end position="508"/>
    </location>
</feature>
<evidence type="ECO:0000256" key="7">
    <source>
        <dbReference type="ARBA" id="ARBA00022837"/>
    </source>
</evidence>
<dbReference type="GO" id="GO:0005891">
    <property type="term" value="C:voltage-gated calcium channel complex"/>
    <property type="evidence" value="ECO:0007669"/>
    <property type="project" value="TreeGrafter"/>
</dbReference>